<evidence type="ECO:0000313" key="2">
    <source>
        <dbReference type="EMBL" id="GFG40560.1"/>
    </source>
</evidence>
<keyword evidence="3" id="KW-1185">Reference proteome</keyword>
<sequence>ENTLDANGNQVPEAASVLPPGDPGSQQQVYETQSSHEYFVKEEDGKVVEEQSASSKHETISGNMEPPETQQPLQEAEPSKEGEEAVVNGSRATEIHQESIKSTLKEIISEIEEAVVSEVISDSSAGTNKVTQIAQELNQVLGNLNTAAPGQQNGEDPITNGDSTQEKQMSSIFVSALRTWKKIFPLKKTEPEIKTRITDEHLGTVLGIAGPIFLQILGGMLTASTKNIHRSHLKGKRAIQVRS</sequence>
<feature type="compositionally biased region" description="Polar residues" evidence="1">
    <location>
        <begin position="1"/>
        <end position="10"/>
    </location>
</feature>
<evidence type="ECO:0000313" key="3">
    <source>
        <dbReference type="Proteomes" id="UP000502823"/>
    </source>
</evidence>
<feature type="compositionally biased region" description="Basic and acidic residues" evidence="1">
    <location>
        <begin position="38"/>
        <end position="59"/>
    </location>
</feature>
<feature type="compositionally biased region" description="Polar residues" evidence="1">
    <location>
        <begin position="24"/>
        <end position="36"/>
    </location>
</feature>
<accession>A0A6L2Q981</accession>
<dbReference type="Proteomes" id="UP000502823">
    <property type="component" value="Unassembled WGS sequence"/>
</dbReference>
<feature type="non-terminal residue" evidence="2">
    <location>
        <position position="1"/>
    </location>
</feature>
<gene>
    <name evidence="2" type="ORF">Cfor_04482</name>
</gene>
<organism evidence="2 3">
    <name type="scientific">Coptotermes formosanus</name>
    <name type="common">Formosan subterranean termite</name>
    <dbReference type="NCBI Taxonomy" id="36987"/>
    <lineage>
        <taxon>Eukaryota</taxon>
        <taxon>Metazoa</taxon>
        <taxon>Ecdysozoa</taxon>
        <taxon>Arthropoda</taxon>
        <taxon>Hexapoda</taxon>
        <taxon>Insecta</taxon>
        <taxon>Pterygota</taxon>
        <taxon>Neoptera</taxon>
        <taxon>Polyneoptera</taxon>
        <taxon>Dictyoptera</taxon>
        <taxon>Blattodea</taxon>
        <taxon>Blattoidea</taxon>
        <taxon>Termitoidae</taxon>
        <taxon>Rhinotermitidae</taxon>
        <taxon>Coptotermes</taxon>
    </lineage>
</organism>
<dbReference type="OrthoDB" id="10614243at2759"/>
<reference evidence="3" key="1">
    <citation type="submission" date="2020-01" db="EMBL/GenBank/DDBJ databases">
        <title>Draft genome sequence of the Termite Coptotermes fromosanus.</title>
        <authorList>
            <person name="Itakura S."/>
            <person name="Yosikawa Y."/>
            <person name="Umezawa K."/>
        </authorList>
    </citation>
    <scope>NUCLEOTIDE SEQUENCE [LARGE SCALE GENOMIC DNA]</scope>
</reference>
<protein>
    <submittedName>
        <fullName evidence="2">Uncharacterized protein</fullName>
    </submittedName>
</protein>
<evidence type="ECO:0000256" key="1">
    <source>
        <dbReference type="SAM" id="MobiDB-lite"/>
    </source>
</evidence>
<name>A0A6L2Q981_COPFO</name>
<comment type="caution">
    <text evidence="2">The sequence shown here is derived from an EMBL/GenBank/DDBJ whole genome shotgun (WGS) entry which is preliminary data.</text>
</comment>
<dbReference type="AlphaFoldDB" id="A0A6L2Q981"/>
<feature type="region of interest" description="Disordered" evidence="1">
    <location>
        <begin position="1"/>
        <end position="91"/>
    </location>
</feature>
<dbReference type="InParanoid" id="A0A6L2Q981"/>
<dbReference type="EMBL" id="BLKM01002298">
    <property type="protein sequence ID" value="GFG40560.1"/>
    <property type="molecule type" value="Genomic_DNA"/>
</dbReference>
<proteinExistence type="predicted"/>
<feature type="region of interest" description="Disordered" evidence="1">
    <location>
        <begin position="147"/>
        <end position="167"/>
    </location>
</feature>